<dbReference type="Pfam" id="PF00150">
    <property type="entry name" value="Cellulase"/>
    <property type="match status" value="1"/>
</dbReference>
<evidence type="ECO:0000313" key="7">
    <source>
        <dbReference type="EMBL" id="GMI29665.1"/>
    </source>
</evidence>
<dbReference type="SUPFAM" id="SSF51445">
    <property type="entry name" value="(Trans)glycosidases"/>
    <property type="match status" value="1"/>
</dbReference>
<evidence type="ECO:0000259" key="6">
    <source>
        <dbReference type="Pfam" id="PF00150"/>
    </source>
</evidence>
<accession>A0ABQ6MNA8</accession>
<evidence type="ECO:0000256" key="3">
    <source>
        <dbReference type="ARBA" id="ARBA00023295"/>
    </source>
</evidence>
<dbReference type="InterPro" id="IPR017853">
    <property type="entry name" value="GH"/>
</dbReference>
<dbReference type="EMBL" id="BRYB01000414">
    <property type="protein sequence ID" value="GMI29665.1"/>
    <property type="molecule type" value="Genomic_DNA"/>
</dbReference>
<sequence length="544" mass="60496">MQAALHALLLMTCASAQWSVRPSLDSSRFVITDTHKREVLFRGVNLCAQQWWYKADDRPISPAAYNGSCPPNHPDTYMEPPICEVDAGKAPYEHSTEANSGNDLAQIRELGFDLVRLAISWSLLEETPGDISEEYLERIEQIVGWGAEQGLAFIIDMHADFYSHALNPGAGPAYKDGAPAWAVLNSTIDKFPKYKRTVLDKVGFDWHTVAAFETFYDDQKPEGDAMGLQEHYIRAFAAVVERFNDNPAVMGFEIMNEPAPSELRVLDFSTSKLYPFYRRAIQAVTGVRDGMETCGAGDAIRDDCAFPDLGINSKKVMIFEPMAVRNQLDFSIQLSKPFTEYSNIVYAPHTYTKSFTIFDPIGGYAQSLNTAWREATKMRAGVLVTEFGGPTSDDGFDRLGNITQQQDEMLTGSTFWVWKERGGGWSLWSGNEGEEGMHQVETRRKLLSRARPRAVVGQLVRLEFDPEEKTMLMEARAEEGERGAEAGACEIYVPVDVTTDRIEVDGAVVGEAEVEVRGDGSRIVRVAVANEGGVYRVALGRGFE</sequence>
<reference evidence="7 8" key="1">
    <citation type="journal article" date="2023" name="Commun. Biol.">
        <title>Genome analysis of Parmales, the sister group of diatoms, reveals the evolutionary specialization of diatoms from phago-mixotrophs to photoautotrophs.</title>
        <authorList>
            <person name="Ban H."/>
            <person name="Sato S."/>
            <person name="Yoshikawa S."/>
            <person name="Yamada K."/>
            <person name="Nakamura Y."/>
            <person name="Ichinomiya M."/>
            <person name="Sato N."/>
            <person name="Blanc-Mathieu R."/>
            <person name="Endo H."/>
            <person name="Kuwata A."/>
            <person name="Ogata H."/>
        </authorList>
    </citation>
    <scope>NUCLEOTIDE SEQUENCE [LARGE SCALE GENOMIC DNA]</scope>
</reference>
<evidence type="ECO:0000256" key="4">
    <source>
        <dbReference type="RuleBase" id="RU361153"/>
    </source>
</evidence>
<dbReference type="PANTHER" id="PTHR31308:SF5">
    <property type="entry name" value="ERGOSTERYL-BETA-GLUCOSIDASE"/>
    <property type="match status" value="1"/>
</dbReference>
<feature type="signal peptide" evidence="5">
    <location>
        <begin position="1"/>
        <end position="16"/>
    </location>
</feature>
<dbReference type="Proteomes" id="UP001165060">
    <property type="component" value="Unassembled WGS sequence"/>
</dbReference>
<keyword evidence="8" id="KW-1185">Reference proteome</keyword>
<dbReference type="InterPro" id="IPR013780">
    <property type="entry name" value="Glyco_hydro_b"/>
</dbReference>
<organism evidence="7 8">
    <name type="scientific">Tetraparma gracilis</name>
    <dbReference type="NCBI Taxonomy" id="2962635"/>
    <lineage>
        <taxon>Eukaryota</taxon>
        <taxon>Sar</taxon>
        <taxon>Stramenopiles</taxon>
        <taxon>Ochrophyta</taxon>
        <taxon>Bolidophyceae</taxon>
        <taxon>Parmales</taxon>
        <taxon>Triparmaceae</taxon>
        <taxon>Tetraparma</taxon>
    </lineage>
</organism>
<comment type="caution">
    <text evidence="7">The sequence shown here is derived from an EMBL/GenBank/DDBJ whole genome shotgun (WGS) entry which is preliminary data.</text>
</comment>
<keyword evidence="3 4" id="KW-0326">Glycosidase</keyword>
<evidence type="ECO:0000313" key="8">
    <source>
        <dbReference type="Proteomes" id="UP001165060"/>
    </source>
</evidence>
<dbReference type="Gene3D" id="2.60.40.1180">
    <property type="entry name" value="Golgi alpha-mannosidase II"/>
    <property type="match status" value="1"/>
</dbReference>
<comment type="similarity">
    <text evidence="1 4">Belongs to the glycosyl hydrolase 5 (cellulase A) family.</text>
</comment>
<keyword evidence="2 4" id="KW-0378">Hydrolase</keyword>
<evidence type="ECO:0000256" key="5">
    <source>
        <dbReference type="SAM" id="SignalP"/>
    </source>
</evidence>
<dbReference type="InterPro" id="IPR001547">
    <property type="entry name" value="Glyco_hydro_5"/>
</dbReference>
<gene>
    <name evidence="7" type="ORF">TeGR_g7859</name>
</gene>
<dbReference type="PANTHER" id="PTHR31308">
    <property type="match status" value="1"/>
</dbReference>
<keyword evidence="5" id="KW-0732">Signal</keyword>
<feature type="domain" description="Glycoside hydrolase family 5" evidence="6">
    <location>
        <begin position="98"/>
        <end position="431"/>
    </location>
</feature>
<proteinExistence type="inferred from homology"/>
<protein>
    <recommendedName>
        <fullName evidence="6">Glycoside hydrolase family 5 domain-containing protein</fullName>
    </recommendedName>
</protein>
<evidence type="ECO:0000256" key="1">
    <source>
        <dbReference type="ARBA" id="ARBA00005641"/>
    </source>
</evidence>
<dbReference type="Gene3D" id="3.20.20.80">
    <property type="entry name" value="Glycosidases"/>
    <property type="match status" value="2"/>
</dbReference>
<feature type="chain" id="PRO_5046456791" description="Glycoside hydrolase family 5 domain-containing protein" evidence="5">
    <location>
        <begin position="17"/>
        <end position="544"/>
    </location>
</feature>
<dbReference type="InterPro" id="IPR052066">
    <property type="entry name" value="Glycosphingolipid_Hydrolases"/>
</dbReference>
<name>A0ABQ6MNA8_9STRA</name>
<evidence type="ECO:0000256" key="2">
    <source>
        <dbReference type="ARBA" id="ARBA00022801"/>
    </source>
</evidence>